<name>A0A645HK94_9ZZZZ</name>
<evidence type="ECO:0000313" key="2">
    <source>
        <dbReference type="EMBL" id="MPN36554.1"/>
    </source>
</evidence>
<comment type="caution">
    <text evidence="2">The sequence shown here is derived from an EMBL/GenBank/DDBJ whole genome shotgun (WGS) entry which is preliminary data.</text>
</comment>
<feature type="compositionally biased region" description="Polar residues" evidence="1">
    <location>
        <begin position="121"/>
        <end position="131"/>
    </location>
</feature>
<accession>A0A645HK94</accession>
<protein>
    <submittedName>
        <fullName evidence="2">Uncharacterized protein</fullName>
    </submittedName>
</protein>
<feature type="region of interest" description="Disordered" evidence="1">
    <location>
        <begin position="58"/>
        <end position="131"/>
    </location>
</feature>
<dbReference type="EMBL" id="VSSQ01090746">
    <property type="protein sequence ID" value="MPN36554.1"/>
    <property type="molecule type" value="Genomic_DNA"/>
</dbReference>
<gene>
    <name evidence="2" type="ORF">SDC9_184063</name>
</gene>
<reference evidence="2" key="1">
    <citation type="submission" date="2019-08" db="EMBL/GenBank/DDBJ databases">
        <authorList>
            <person name="Kucharzyk K."/>
            <person name="Murdoch R.W."/>
            <person name="Higgins S."/>
            <person name="Loffler F."/>
        </authorList>
    </citation>
    <scope>NUCLEOTIDE SEQUENCE</scope>
</reference>
<proteinExistence type="predicted"/>
<sequence>MHLFQGEHNAGKRGVEGRCQTGGGSACDEVIFFQLVSADFFSQGLASGCADLDGRALASKGKAKKGGQNTGQISDREDGIPLDAQPVDQLSLHLGNSASGGHWLKLDQPRDQQPRGKDTQGPRQDQQRMQS</sequence>
<feature type="compositionally biased region" description="Basic and acidic residues" evidence="1">
    <location>
        <begin position="104"/>
        <end position="120"/>
    </location>
</feature>
<dbReference type="AlphaFoldDB" id="A0A645HK94"/>
<organism evidence="2">
    <name type="scientific">bioreactor metagenome</name>
    <dbReference type="NCBI Taxonomy" id="1076179"/>
    <lineage>
        <taxon>unclassified sequences</taxon>
        <taxon>metagenomes</taxon>
        <taxon>ecological metagenomes</taxon>
    </lineage>
</organism>
<evidence type="ECO:0000256" key="1">
    <source>
        <dbReference type="SAM" id="MobiDB-lite"/>
    </source>
</evidence>